<organism evidence="1 2">
    <name type="scientific">Persea americana</name>
    <name type="common">Avocado</name>
    <dbReference type="NCBI Taxonomy" id="3435"/>
    <lineage>
        <taxon>Eukaryota</taxon>
        <taxon>Viridiplantae</taxon>
        <taxon>Streptophyta</taxon>
        <taxon>Embryophyta</taxon>
        <taxon>Tracheophyta</taxon>
        <taxon>Spermatophyta</taxon>
        <taxon>Magnoliopsida</taxon>
        <taxon>Magnoliidae</taxon>
        <taxon>Laurales</taxon>
        <taxon>Lauraceae</taxon>
        <taxon>Persea</taxon>
    </lineage>
</organism>
<gene>
    <name evidence="1" type="ORF">MRB53_022239</name>
</gene>
<keyword evidence="2" id="KW-1185">Reference proteome</keyword>
<sequence length="135" mass="15598">MSPSSKNQHGASSSSSPYGRRRDEEQDSFGEEISEEEDDTFTIPSKNVTIEHHRKWTHATLVLNAARRFRYTLNLKKEEEKEETKQKIRMHPQVIQAALLFNEAGEKQLPGTLTILRFISYHRVLIRNASTLLFA</sequence>
<protein>
    <submittedName>
        <fullName evidence="1">Uncharacterized protein</fullName>
    </submittedName>
</protein>
<reference evidence="1 2" key="1">
    <citation type="journal article" date="2022" name="Hortic Res">
        <title>A haplotype resolved chromosomal level avocado genome allows analysis of novel avocado genes.</title>
        <authorList>
            <person name="Nath O."/>
            <person name="Fletcher S.J."/>
            <person name="Hayward A."/>
            <person name="Shaw L.M."/>
            <person name="Masouleh A.K."/>
            <person name="Furtado A."/>
            <person name="Henry R.J."/>
            <person name="Mitter N."/>
        </authorList>
    </citation>
    <scope>NUCLEOTIDE SEQUENCE [LARGE SCALE GENOMIC DNA]</scope>
    <source>
        <strain evidence="2">cv. Hass</strain>
    </source>
</reference>
<dbReference type="EMBL" id="CM056815">
    <property type="protein sequence ID" value="KAJ8628916.1"/>
    <property type="molecule type" value="Genomic_DNA"/>
</dbReference>
<accession>A0ACC2L5X3</accession>
<comment type="caution">
    <text evidence="1">The sequence shown here is derived from an EMBL/GenBank/DDBJ whole genome shotgun (WGS) entry which is preliminary data.</text>
</comment>
<name>A0ACC2L5X3_PERAE</name>
<proteinExistence type="predicted"/>
<evidence type="ECO:0000313" key="1">
    <source>
        <dbReference type="EMBL" id="KAJ8628916.1"/>
    </source>
</evidence>
<evidence type="ECO:0000313" key="2">
    <source>
        <dbReference type="Proteomes" id="UP001234297"/>
    </source>
</evidence>
<dbReference type="Proteomes" id="UP001234297">
    <property type="component" value="Chromosome 7"/>
</dbReference>